<accession>A0A5J5J0G5</accession>
<name>A0A5J5J0G5_9MICO</name>
<keyword evidence="2" id="KW-0812">Transmembrane</keyword>
<keyword evidence="4" id="KW-1185">Reference proteome</keyword>
<dbReference type="Pfam" id="PF05593">
    <property type="entry name" value="RHS_repeat"/>
    <property type="match status" value="2"/>
</dbReference>
<proteinExistence type="predicted"/>
<protein>
    <submittedName>
        <fullName evidence="3">RHS repeat protein</fullName>
    </submittedName>
</protein>
<dbReference type="InterPro" id="IPR022385">
    <property type="entry name" value="Rhs_assc_core"/>
</dbReference>
<evidence type="ECO:0000256" key="2">
    <source>
        <dbReference type="SAM" id="Phobius"/>
    </source>
</evidence>
<feature type="transmembrane region" description="Helical" evidence="2">
    <location>
        <begin position="1432"/>
        <end position="1453"/>
    </location>
</feature>
<feature type="compositionally biased region" description="Low complexity" evidence="1">
    <location>
        <begin position="1159"/>
        <end position="1173"/>
    </location>
</feature>
<feature type="transmembrane region" description="Helical" evidence="2">
    <location>
        <begin position="1402"/>
        <end position="1425"/>
    </location>
</feature>
<dbReference type="NCBIfam" id="TIGR03696">
    <property type="entry name" value="Rhs_assc_core"/>
    <property type="match status" value="1"/>
</dbReference>
<dbReference type="PANTHER" id="PTHR32305:SF15">
    <property type="entry name" value="PROTEIN RHSA-RELATED"/>
    <property type="match status" value="1"/>
</dbReference>
<dbReference type="NCBIfam" id="TIGR01643">
    <property type="entry name" value="YD_repeat_2x"/>
    <property type="match status" value="3"/>
</dbReference>
<feature type="region of interest" description="Disordered" evidence="1">
    <location>
        <begin position="1154"/>
        <end position="1173"/>
    </location>
</feature>
<dbReference type="PANTHER" id="PTHR32305">
    <property type="match status" value="1"/>
</dbReference>
<feature type="compositionally biased region" description="Low complexity" evidence="1">
    <location>
        <begin position="1070"/>
        <end position="1087"/>
    </location>
</feature>
<dbReference type="Proteomes" id="UP000325827">
    <property type="component" value="Unassembled WGS sequence"/>
</dbReference>
<sequence>MSSARVVGRVGLGVVLTGCLVLGLGAVSAIAAEGDDGAAGATPVVGGFGLGDGVEGLIDERVGSFSLGLPAAGLGLQWDSRAIGADEVGFGPGWTLSGLGRVGVTGGLTVFPASGGAYPADASVPSGLAGYVLGDVVFSQTGGMLPGRADGQVGDREYAFTLSQTGGTTTYFSATGQPFTQVNAFKNRTDWEWETTAPHRLQRVIDGLGVVTGVDWSDPAAVTITRTTGTGTRTGTGTGTGTGTPSVVSSVAERDGDHVIGMIDPTGGRVSVGYDTTGRISRISGVSGATTEVSWQTLADGSTAVDKVRVIDGLTGQELSAREWDALTAVASGWPVYAGESDVFSSGDNTFHYQTALSDGATRVISEYNSTHLLIDRSVEVTTPSGPVTLQEQAFEYPGTEDDKVPAPWDLPAQFNRPTTTHVIFRDTAGRERDTSEQYEYDTYGRLTSHTSTDGAVTETTYDDTVPAGEVLPIGLPLTKTVTTPDGLISQTRNGFNDAHTARAVVETLAGKTGEELTRIGRTEYTVDPDGFLSEERVFGQGGTGQPVVTTHAKHIDLPSATLAFADTTAAGTDLATTTSKVSDLVVGQTVSQTDVVGNTAVAEYEPSGRVTAQTDASGNTTRTKYLTVQADGINATVVSAPDGTVTTTETDVLGRVTKVTDNLKDGNPTDGFVRVMETRAYPAPGTMEITDAWGAVTVTKKDVLGREAETVAPTGLSKITRYDDVAHTVTTGLSPTGDLRDAEYTSTQTLDPAGQVAQTTGARADQEPVPTVQSEFDGLGREIASTDGTTRTEVQRDAFGNPTVTTITPQNSAGLPVTAERRFDQFGTSVEKTLSSGDQSRSGTARTLDILGQILTETDQEGATTTYTYTADGKVAEAATGYGQITTNTYDSVTRALTETVTTSPLGDEVRTAFEYDRVTGNLLAVFDPADRAGTQISYTYDGFHNPTSVTYPDGKRITHTYDGNGREMTTADIAGNTTSYAYDTTGRLISAVQASPDGTELGRVGYTYDEYSRISDVSRGNEVTTGYTYTSLDQIATETTTGPDGNIQDARTYTYDKRGNLTHRTDTTADAAGGADPTSTTTTTTYEYDGNDRLIHSVLSDGDSSEGAFVSDTGYELTVSGDITRETVTTVEAATGVNTTTTRDFTYTPTGEIAGITTTSPDGTSTTATPAYDAAGNLTQAVDGTRYTYNALNQPVTESIPTGGTLSTTYWATGLRADLTTTDPADGAAQAGFYYDDATLINDTHSQNKVPTGTASYLIGTSRQARTTAGPDPEPGAEADTVYYTHDRHGNITALTGADGTPTTRYTYTDYGTPTTTGTSTATDTASGWVGDLAYQPFQYAGEPTAPDGTQYLQVRTYDPGAMRFTTKDTARLHNTYNYANLNPVMMTDPTGHDAFGDGILNIMALVGIGVAVYSFVSTLMTVAPVGLPALGFVGALTASLGIAADLYSIALGIGRLYTQRADNADPGAKAFFSSDAATVTEFVGVAVGFVAAQALKKIVARLPVPRETIREADVRHYLRTESSEARASNRLGTPEESTLENTPLINEYDDIIETPKVTDALTAYESLVKNKRRLMLLVNGEADLAPYDVGKQVLKNGLWNDLKPMATELHPEPSKLTLPSDVAEIVRSYVVSSRQDLMREFRTTIYDRITAARQPFFRGCTLREWGMYREADEADLADNTARLLTADD</sequence>
<evidence type="ECO:0000256" key="1">
    <source>
        <dbReference type="SAM" id="MobiDB-lite"/>
    </source>
</evidence>
<dbReference type="RefSeq" id="WP_150449047.1">
    <property type="nucleotide sequence ID" value="NZ_VYSA01000002.1"/>
</dbReference>
<organism evidence="3 4">
    <name type="scientific">Microbacterium rhizomatis</name>
    <dbReference type="NCBI Taxonomy" id="1631477"/>
    <lineage>
        <taxon>Bacteria</taxon>
        <taxon>Bacillati</taxon>
        <taxon>Actinomycetota</taxon>
        <taxon>Actinomycetes</taxon>
        <taxon>Micrococcales</taxon>
        <taxon>Microbacteriaceae</taxon>
        <taxon>Microbacterium</taxon>
    </lineage>
</organism>
<dbReference type="Gene3D" id="2.180.10.10">
    <property type="entry name" value="RHS repeat-associated core"/>
    <property type="match status" value="1"/>
</dbReference>
<gene>
    <name evidence="3" type="ORF">F6B43_11395</name>
</gene>
<dbReference type="EMBL" id="VYSA01000002">
    <property type="protein sequence ID" value="KAA9108016.1"/>
    <property type="molecule type" value="Genomic_DNA"/>
</dbReference>
<evidence type="ECO:0000313" key="3">
    <source>
        <dbReference type="EMBL" id="KAA9108016.1"/>
    </source>
</evidence>
<keyword evidence="2" id="KW-1133">Transmembrane helix</keyword>
<evidence type="ECO:0000313" key="4">
    <source>
        <dbReference type="Proteomes" id="UP000325827"/>
    </source>
</evidence>
<dbReference type="InterPro" id="IPR006530">
    <property type="entry name" value="YD"/>
</dbReference>
<dbReference type="OrthoDB" id="166951at2"/>
<feature type="region of interest" description="Disordered" evidence="1">
    <location>
        <begin position="1066"/>
        <end position="1087"/>
    </location>
</feature>
<keyword evidence="2" id="KW-0472">Membrane</keyword>
<comment type="caution">
    <text evidence="3">The sequence shown here is derived from an EMBL/GenBank/DDBJ whole genome shotgun (WGS) entry which is preliminary data.</text>
</comment>
<reference evidence="4" key="1">
    <citation type="submission" date="2019-09" db="EMBL/GenBank/DDBJ databases">
        <title>Mumia zhuanghuii sp. nov. isolated from the intestinal contents of plateau pika (Ochotona curzoniae) in the Qinghai-Tibet plateau of China.</title>
        <authorList>
            <person name="Tian Z."/>
        </authorList>
    </citation>
    <scope>NUCLEOTIDE SEQUENCE [LARGE SCALE GENOMIC DNA]</scope>
    <source>
        <strain evidence="4">JCM 30598</strain>
    </source>
</reference>
<dbReference type="InterPro" id="IPR050708">
    <property type="entry name" value="T6SS_VgrG/RHS"/>
</dbReference>
<dbReference type="InterPro" id="IPR031325">
    <property type="entry name" value="RHS_repeat"/>
</dbReference>